<comment type="caution">
    <text evidence="13">Lacks conserved residue(s) required for the propagation of feature annotation.</text>
</comment>
<keyword evidence="3 13" id="KW-0489">Methyltransferase</keyword>
<name>A0AAD5U7V5_9FUNG</name>
<proteinExistence type="inferred from homology"/>
<feature type="topological domain" description="Cytoplasmic" evidence="13">
    <location>
        <begin position="235"/>
        <end position="263"/>
    </location>
</feature>
<evidence type="ECO:0000256" key="4">
    <source>
        <dbReference type="ARBA" id="ARBA00022679"/>
    </source>
</evidence>
<dbReference type="InterPro" id="IPR024960">
    <property type="entry name" value="PEMT/MFAP"/>
</dbReference>
<keyword evidence="5 13" id="KW-0949">S-adenosyl-L-methionine</keyword>
<dbReference type="PROSITE" id="PS50244">
    <property type="entry name" value="S5A_REDUCTASE"/>
    <property type="match status" value="1"/>
</dbReference>
<dbReference type="GO" id="GO:0032259">
    <property type="term" value="P:methylation"/>
    <property type="evidence" value="ECO:0007669"/>
    <property type="project" value="UniProtKB-KW"/>
</dbReference>
<evidence type="ECO:0000256" key="11">
    <source>
        <dbReference type="ARBA" id="ARBA00023209"/>
    </source>
</evidence>
<dbReference type="InterPro" id="IPR007318">
    <property type="entry name" value="Phopholipid_MeTrfase"/>
</dbReference>
<evidence type="ECO:0000256" key="7">
    <source>
        <dbReference type="ARBA" id="ARBA00022824"/>
    </source>
</evidence>
<dbReference type="GO" id="GO:0005789">
    <property type="term" value="C:endoplasmic reticulum membrane"/>
    <property type="evidence" value="ECO:0007669"/>
    <property type="project" value="UniProtKB-SubCell"/>
</dbReference>
<comment type="pathway">
    <text evidence="13">Phospholipid metabolism; phosphatidylcholine biosynthesis.</text>
</comment>
<keyword evidence="9 13" id="KW-0443">Lipid metabolism</keyword>
<keyword evidence="8 13" id="KW-1133">Transmembrane helix</keyword>
<dbReference type="GO" id="GO:0000773">
    <property type="term" value="F:phosphatidyl-N-methylethanolamine N-methyltransferase activity"/>
    <property type="evidence" value="ECO:0007669"/>
    <property type="project" value="UniProtKB-UniRule"/>
</dbReference>
<keyword evidence="6 13" id="KW-0812">Transmembrane</keyword>
<comment type="function">
    <text evidence="13">Catalyzes the second two steps of the methylation pathway of phosphatidylcholine biosynthesis, the SAM-dependent methylation of phosphatidylmonomethylethanolamine (PMME) to phosphatidyldimethylethanolamine (PDME) and of PDME to phosphatidylcholine (PC).</text>
</comment>
<dbReference type="EMBL" id="JADGJW010000009">
    <property type="protein sequence ID" value="KAJ3227902.1"/>
    <property type="molecule type" value="Genomic_DNA"/>
</dbReference>
<keyword evidence="4 13" id="KW-0808">Transferase</keyword>
<evidence type="ECO:0000256" key="9">
    <source>
        <dbReference type="ARBA" id="ARBA00023098"/>
    </source>
</evidence>
<dbReference type="PANTHER" id="PTHR15458:SF11">
    <property type="entry name" value="PHOSPHATIDYLETHANOLAMINE N-METHYLTRANSFERASE B"/>
    <property type="match status" value="1"/>
</dbReference>
<dbReference type="EC" id="2.1.1.71" evidence="13"/>
<keyword evidence="2 13" id="KW-0444">Lipid biosynthesis</keyword>
<reference evidence="15" key="1">
    <citation type="submission" date="2020-05" db="EMBL/GenBank/DDBJ databases">
        <title>Phylogenomic resolution of chytrid fungi.</title>
        <authorList>
            <person name="Stajich J.E."/>
            <person name="Amses K."/>
            <person name="Simmons R."/>
            <person name="Seto K."/>
            <person name="Myers J."/>
            <person name="Bonds A."/>
            <person name="Quandt C.A."/>
            <person name="Barry K."/>
            <person name="Liu P."/>
            <person name="Grigoriev I."/>
            <person name="Longcore J.E."/>
            <person name="James T.Y."/>
        </authorList>
    </citation>
    <scope>NUCLEOTIDE SEQUENCE</scope>
    <source>
        <strain evidence="15">JEL0476</strain>
    </source>
</reference>
<feature type="transmembrane region" description="Helical" evidence="14">
    <location>
        <begin position="216"/>
        <end position="235"/>
    </location>
</feature>
<feature type="binding site" evidence="13">
    <location>
        <begin position="236"/>
        <end position="237"/>
    </location>
    <ligand>
        <name>S-adenosyl-L-methionine</name>
        <dbReference type="ChEBI" id="CHEBI:59789"/>
    </ligand>
</feature>
<keyword evidence="11 13" id="KW-0594">Phospholipid biosynthesis</keyword>
<keyword evidence="13" id="KW-0496">Mitochondrion</keyword>
<evidence type="ECO:0000256" key="6">
    <source>
        <dbReference type="ARBA" id="ARBA00022692"/>
    </source>
</evidence>
<dbReference type="Gene3D" id="1.20.120.1630">
    <property type="match status" value="1"/>
</dbReference>
<comment type="catalytic activity">
    <reaction evidence="13">
        <text>a 1,2-diacyl-sn-glycero-3-phospho-N-methylethanolamine + S-adenosyl-L-methionine = a 1,2-diacyl-sn-glycero-3-phospho-N,N-dimethylethanolamine + S-adenosyl-L-homocysteine + H(+)</text>
        <dbReference type="Rhea" id="RHEA:32735"/>
        <dbReference type="ChEBI" id="CHEBI:15378"/>
        <dbReference type="ChEBI" id="CHEBI:57856"/>
        <dbReference type="ChEBI" id="CHEBI:59789"/>
        <dbReference type="ChEBI" id="CHEBI:64572"/>
        <dbReference type="ChEBI" id="CHEBI:64573"/>
        <dbReference type="EC" id="2.1.1.71"/>
    </reaction>
</comment>
<evidence type="ECO:0000256" key="12">
    <source>
        <dbReference type="ARBA" id="ARBA00023264"/>
    </source>
</evidence>
<evidence type="ECO:0000256" key="5">
    <source>
        <dbReference type="ARBA" id="ARBA00022691"/>
    </source>
</evidence>
<gene>
    <name evidence="15" type="ORF">HK099_008312</name>
</gene>
<evidence type="ECO:0000256" key="13">
    <source>
        <dbReference type="HAMAP-Rule" id="MF_03216"/>
    </source>
</evidence>
<evidence type="ECO:0000256" key="14">
    <source>
        <dbReference type="SAM" id="Phobius"/>
    </source>
</evidence>
<keyword evidence="10 13" id="KW-0472">Membrane</keyword>
<evidence type="ECO:0000313" key="16">
    <source>
        <dbReference type="Proteomes" id="UP001211065"/>
    </source>
</evidence>
<feature type="transmembrane region" description="Helical" evidence="14">
    <location>
        <begin position="70"/>
        <end position="89"/>
    </location>
</feature>
<protein>
    <recommendedName>
        <fullName evidence="13">Phosphatidyl-N-methylethanolamine N-methyltransferase</fullName>
        <ecNumber evidence="13">2.1.1.71</ecNumber>
    </recommendedName>
    <alternativeName>
        <fullName evidence="13">Phospholipid methyltransferase</fullName>
        <shortName evidence="13">PLMT</shortName>
    </alternativeName>
</protein>
<keyword evidence="12 13" id="KW-1208">Phospholipid metabolism</keyword>
<dbReference type="Pfam" id="PF04191">
    <property type="entry name" value="PEMT"/>
    <property type="match status" value="1"/>
</dbReference>
<keyword evidence="7 13" id="KW-0256">Endoplasmic reticulum</keyword>
<accession>A0AAD5U7V5</accession>
<feature type="topological domain" description="Lumenal" evidence="13">
    <location>
        <begin position="170"/>
        <end position="212"/>
    </location>
</feature>
<comment type="similarity">
    <text evidence="13">Belongs to the class VI-like SAM-binding methyltransferase superfamily. PEMT/PEM2 methyltransferase family.</text>
</comment>
<feature type="topological domain" description="Lumenal" evidence="13">
    <location>
        <begin position="90"/>
        <end position="101"/>
    </location>
</feature>
<dbReference type="PANTHER" id="PTHR15458">
    <property type="entry name" value="PHOSPHATIDYLETHANOLAMINE N-METHYLTRANSFERASE"/>
    <property type="match status" value="1"/>
</dbReference>
<evidence type="ECO:0000256" key="10">
    <source>
        <dbReference type="ARBA" id="ARBA00023136"/>
    </source>
</evidence>
<evidence type="ECO:0000256" key="3">
    <source>
        <dbReference type="ARBA" id="ARBA00022603"/>
    </source>
</evidence>
<feature type="transmembrane region" description="Helical" evidence="14">
    <location>
        <begin position="101"/>
        <end position="120"/>
    </location>
</feature>
<feature type="transmembrane region" description="Helical" evidence="14">
    <location>
        <begin position="151"/>
        <end position="172"/>
    </location>
</feature>
<evidence type="ECO:0000256" key="1">
    <source>
        <dbReference type="ARBA" id="ARBA00004127"/>
    </source>
</evidence>
<dbReference type="GO" id="GO:0031966">
    <property type="term" value="C:mitochondrial membrane"/>
    <property type="evidence" value="ECO:0007669"/>
    <property type="project" value="UniProtKB-SubCell"/>
</dbReference>
<comment type="catalytic activity">
    <reaction evidence="13">
        <text>a 1,2-diacyl-sn-glycero-3-phospho-N,N-dimethylethanolamine + S-adenosyl-L-methionine = a 1,2-diacyl-sn-glycero-3-phosphocholine + S-adenosyl-L-homocysteine + H(+)</text>
        <dbReference type="Rhea" id="RHEA:32739"/>
        <dbReference type="ChEBI" id="CHEBI:15378"/>
        <dbReference type="ChEBI" id="CHEBI:57643"/>
        <dbReference type="ChEBI" id="CHEBI:57856"/>
        <dbReference type="ChEBI" id="CHEBI:59789"/>
        <dbReference type="ChEBI" id="CHEBI:64572"/>
    </reaction>
</comment>
<evidence type="ECO:0000256" key="8">
    <source>
        <dbReference type="ARBA" id="ARBA00022989"/>
    </source>
</evidence>
<dbReference type="GO" id="GO:0006656">
    <property type="term" value="P:phosphatidylcholine biosynthetic process"/>
    <property type="evidence" value="ECO:0007669"/>
    <property type="project" value="UniProtKB-UniRule"/>
</dbReference>
<dbReference type="Proteomes" id="UP001211065">
    <property type="component" value="Unassembled WGS sequence"/>
</dbReference>
<sequence>MEAAQEYVSIVKQVVSSNVMPAIQPHLDGLVELTSPLHPYYLELLTIISPLIIFIKDLENALPNFESFQPKLISIFFIVFHVLFYNSIARLEFNTKIFTKIFGRSAVYVNALLLILSALIRDHYVMRTILLDAGSKPFFDLETSYFIGSTLCYLGIFLNLWTLYTLGFIGMYNGDSFGYLMDAPVSGGPYVMFDDPQYFGTTMVLLGYAIINQSRLGYGLAGVLYIVFHLSVSILEGPHMEKGKFLFVHDHNEKTIKWLKDHF</sequence>
<organism evidence="15 16">
    <name type="scientific">Clydaea vesicula</name>
    <dbReference type="NCBI Taxonomy" id="447962"/>
    <lineage>
        <taxon>Eukaryota</taxon>
        <taxon>Fungi</taxon>
        <taxon>Fungi incertae sedis</taxon>
        <taxon>Chytridiomycota</taxon>
        <taxon>Chytridiomycota incertae sedis</taxon>
        <taxon>Chytridiomycetes</taxon>
        <taxon>Lobulomycetales</taxon>
        <taxon>Lobulomycetaceae</taxon>
        <taxon>Clydaea</taxon>
    </lineage>
</organism>
<keyword evidence="16" id="KW-1185">Reference proteome</keyword>
<evidence type="ECO:0000313" key="15">
    <source>
        <dbReference type="EMBL" id="KAJ3227902.1"/>
    </source>
</evidence>
<comment type="subcellular location">
    <subcellularLocation>
        <location evidence="1">Endomembrane system</location>
        <topology evidence="1">Multi-pass membrane protein</topology>
    </subcellularLocation>
    <subcellularLocation>
        <location evidence="13">Endoplasmic reticulum membrane</location>
        <topology evidence="13">Multi-pass membrane protein</topology>
    </subcellularLocation>
    <subcellularLocation>
        <location evidence="13">Mitochondrion membrane</location>
        <topology evidence="13">Multi-pass membrane protein</topology>
    </subcellularLocation>
</comment>
<evidence type="ECO:0000256" key="2">
    <source>
        <dbReference type="ARBA" id="ARBA00022516"/>
    </source>
</evidence>
<comment type="caution">
    <text evidence="15">The sequence shown here is derived from an EMBL/GenBank/DDBJ whole genome shotgun (WGS) entry which is preliminary data.</text>
</comment>
<dbReference type="HAMAP" id="MF_03216">
    <property type="entry name" value="PLMT"/>
    <property type="match status" value="1"/>
</dbReference>
<feature type="binding site" evidence="13">
    <location>
        <begin position="153"/>
        <end position="155"/>
    </location>
    <ligand>
        <name>S-adenosyl-L-methionine</name>
        <dbReference type="ChEBI" id="CHEBI:59789"/>
    </ligand>
</feature>
<dbReference type="AlphaFoldDB" id="A0AAD5U7V5"/>
<feature type="topological domain" description="Lumenal" evidence="13">
    <location>
        <begin position="1"/>
        <end position="66"/>
    </location>
</feature>